<comment type="caution">
    <text evidence="2">The sequence shown here is derived from an EMBL/GenBank/DDBJ whole genome shotgun (WGS) entry which is preliminary data.</text>
</comment>
<dbReference type="Pfam" id="PF11905">
    <property type="entry name" value="DUF3425"/>
    <property type="match status" value="1"/>
</dbReference>
<accession>A0A8H7N3Y4</accession>
<evidence type="ECO:0000313" key="3">
    <source>
        <dbReference type="Proteomes" id="UP000616885"/>
    </source>
</evidence>
<gene>
    <name evidence="2" type="ORF">IM811_017675</name>
</gene>
<evidence type="ECO:0000256" key="1">
    <source>
        <dbReference type="SAM" id="MobiDB-lite"/>
    </source>
</evidence>
<reference evidence="2" key="1">
    <citation type="submission" date="2020-10" db="EMBL/GenBank/DDBJ databases">
        <title>High-Quality Genome Resource of Clonostachys rosea strain S41 by Oxford Nanopore Long-Read Sequencing.</title>
        <authorList>
            <person name="Wang H."/>
        </authorList>
    </citation>
    <scope>NUCLEOTIDE SEQUENCE</scope>
    <source>
        <strain evidence="2">S41</strain>
    </source>
</reference>
<dbReference type="EMBL" id="JADCTT010000009">
    <property type="protein sequence ID" value="KAF9748170.1"/>
    <property type="molecule type" value="Genomic_DNA"/>
</dbReference>
<dbReference type="PANTHER" id="PTHR38116:SF9">
    <property type="entry name" value="BZIP DOMAIN-CONTAINING PROTEIN"/>
    <property type="match status" value="1"/>
</dbReference>
<protein>
    <recommendedName>
        <fullName evidence="4">BZIP domain-containing protein</fullName>
    </recommendedName>
</protein>
<evidence type="ECO:0008006" key="4">
    <source>
        <dbReference type="Google" id="ProtNLM"/>
    </source>
</evidence>
<dbReference type="PANTHER" id="PTHR38116">
    <property type="entry name" value="CHROMOSOME 7, WHOLE GENOME SHOTGUN SEQUENCE"/>
    <property type="match status" value="1"/>
</dbReference>
<proteinExistence type="predicted"/>
<sequence length="329" mass="37258">MPPERRRKTKTTDDIPSSGDPERKRVLNILAQRRYRQRQREKIAALEAQAIIKELPERLNQDQEVSHFEGHSELVSRIRSTFPPNVATGEMVRSSDGFDLPEIDFRQESLDMSPLHYFDTGNIPTPDPLATSCRSSSSSAPRLISDFPLSSDAELQVPLLNAMHAFSSIATSLNLMNVVWDPNYLHVLSPTSASNLPRNLQPTPAQLTILHHPILDILPWPSVRERLICTLSLPSICRPPIAQNDDPCSTGQANAIQRLILDLDDPQEGIRVRGNVVGWENSNELIEDAWEIGGCLYRNWWFCMDQNAMVITNKRRRERGDCPLNLNKE</sequence>
<feature type="region of interest" description="Disordered" evidence="1">
    <location>
        <begin position="1"/>
        <end position="24"/>
    </location>
</feature>
<name>A0A8H7N3Y4_BIOOC</name>
<dbReference type="InterPro" id="IPR021833">
    <property type="entry name" value="DUF3425"/>
</dbReference>
<dbReference type="AlphaFoldDB" id="A0A8H7N3Y4"/>
<organism evidence="2 3">
    <name type="scientific">Bionectria ochroleuca</name>
    <name type="common">Gliocladium roseum</name>
    <dbReference type="NCBI Taxonomy" id="29856"/>
    <lineage>
        <taxon>Eukaryota</taxon>
        <taxon>Fungi</taxon>
        <taxon>Dikarya</taxon>
        <taxon>Ascomycota</taxon>
        <taxon>Pezizomycotina</taxon>
        <taxon>Sordariomycetes</taxon>
        <taxon>Hypocreomycetidae</taxon>
        <taxon>Hypocreales</taxon>
        <taxon>Bionectriaceae</taxon>
        <taxon>Clonostachys</taxon>
    </lineage>
</organism>
<dbReference type="Proteomes" id="UP000616885">
    <property type="component" value="Unassembled WGS sequence"/>
</dbReference>
<evidence type="ECO:0000313" key="2">
    <source>
        <dbReference type="EMBL" id="KAF9748170.1"/>
    </source>
</evidence>